<name>A0A151RPE2_CAJCA</name>
<dbReference type="EMBL" id="KQ483627">
    <property type="protein sequence ID" value="KYP44402.1"/>
    <property type="molecule type" value="Genomic_DNA"/>
</dbReference>
<reference evidence="2" key="1">
    <citation type="journal article" date="2012" name="Nat. Biotechnol.">
        <title>Draft genome sequence of pigeonpea (Cajanus cajan), an orphan legume crop of resource-poor farmers.</title>
        <authorList>
            <person name="Varshney R.K."/>
            <person name="Chen W."/>
            <person name="Li Y."/>
            <person name="Bharti A.K."/>
            <person name="Saxena R.K."/>
            <person name="Schlueter J.A."/>
            <person name="Donoghue M.T."/>
            <person name="Azam S."/>
            <person name="Fan G."/>
            <person name="Whaley A.M."/>
            <person name="Farmer A.D."/>
            <person name="Sheridan J."/>
            <person name="Iwata A."/>
            <person name="Tuteja R."/>
            <person name="Penmetsa R.V."/>
            <person name="Wu W."/>
            <person name="Upadhyaya H.D."/>
            <person name="Yang S.P."/>
            <person name="Shah T."/>
            <person name="Saxena K.B."/>
            <person name="Michael T."/>
            <person name="McCombie W.R."/>
            <person name="Yang B."/>
            <person name="Zhang G."/>
            <person name="Yang H."/>
            <person name="Wang J."/>
            <person name="Spillane C."/>
            <person name="Cook D.R."/>
            <person name="May G.D."/>
            <person name="Xu X."/>
            <person name="Jackson S.A."/>
        </authorList>
    </citation>
    <scope>NUCLEOTIDE SEQUENCE [LARGE SCALE GENOMIC DNA]</scope>
</reference>
<sequence>MFLDKGFLQGLFFFFLFFFSFKNNRVFWKNLPCVARKVEWALSWIHSSLKKRGLMSKVGDYQKASVMSSLQDVGKNFVFKLDEDFKL</sequence>
<accession>A0A151RPE2</accession>
<keyword evidence="1" id="KW-0472">Membrane</keyword>
<keyword evidence="1" id="KW-0812">Transmembrane</keyword>
<gene>
    <name evidence="2" type="ORF">KK1_034089</name>
</gene>
<evidence type="ECO:0000313" key="3">
    <source>
        <dbReference type="Proteomes" id="UP000075243"/>
    </source>
</evidence>
<dbReference type="Gramene" id="C.cajan_35728.t">
    <property type="protein sequence ID" value="C.cajan_35728.t"/>
    <property type="gene ID" value="C.cajan_35728"/>
</dbReference>
<proteinExistence type="predicted"/>
<dbReference type="AlphaFoldDB" id="A0A151RPE2"/>
<organism evidence="2 3">
    <name type="scientific">Cajanus cajan</name>
    <name type="common">Pigeon pea</name>
    <name type="synonym">Cajanus indicus</name>
    <dbReference type="NCBI Taxonomy" id="3821"/>
    <lineage>
        <taxon>Eukaryota</taxon>
        <taxon>Viridiplantae</taxon>
        <taxon>Streptophyta</taxon>
        <taxon>Embryophyta</taxon>
        <taxon>Tracheophyta</taxon>
        <taxon>Spermatophyta</taxon>
        <taxon>Magnoliopsida</taxon>
        <taxon>eudicotyledons</taxon>
        <taxon>Gunneridae</taxon>
        <taxon>Pentapetalae</taxon>
        <taxon>rosids</taxon>
        <taxon>fabids</taxon>
        <taxon>Fabales</taxon>
        <taxon>Fabaceae</taxon>
        <taxon>Papilionoideae</taxon>
        <taxon>50 kb inversion clade</taxon>
        <taxon>NPAAA clade</taxon>
        <taxon>indigoferoid/millettioid clade</taxon>
        <taxon>Phaseoleae</taxon>
        <taxon>Cajanus</taxon>
    </lineage>
</organism>
<evidence type="ECO:0000313" key="2">
    <source>
        <dbReference type="EMBL" id="KYP44402.1"/>
    </source>
</evidence>
<feature type="transmembrane region" description="Helical" evidence="1">
    <location>
        <begin position="6"/>
        <end position="21"/>
    </location>
</feature>
<keyword evidence="3" id="KW-1185">Reference proteome</keyword>
<dbReference type="Proteomes" id="UP000075243">
    <property type="component" value="Unassembled WGS sequence"/>
</dbReference>
<evidence type="ECO:0000256" key="1">
    <source>
        <dbReference type="SAM" id="Phobius"/>
    </source>
</evidence>
<keyword evidence="1" id="KW-1133">Transmembrane helix</keyword>
<protein>
    <submittedName>
        <fullName evidence="2">Uncharacterized protein</fullName>
    </submittedName>
</protein>